<comment type="subcellular location">
    <subcellularLocation>
        <location evidence="1">Cell membrane</location>
        <topology evidence="1">Multi-pass membrane protein</topology>
    </subcellularLocation>
</comment>
<dbReference type="GO" id="GO:0016887">
    <property type="term" value="F:ATP hydrolysis activity"/>
    <property type="evidence" value="ECO:0007669"/>
    <property type="project" value="InterPro"/>
</dbReference>
<keyword evidence="7 9" id="KW-1133">Transmembrane helix</keyword>
<accession>A0A6B2M0Q9</accession>
<keyword evidence="6 12" id="KW-0067">ATP-binding</keyword>
<feature type="domain" description="ABC transporter" evidence="10">
    <location>
        <begin position="340"/>
        <end position="576"/>
    </location>
</feature>
<dbReference type="InterPro" id="IPR027417">
    <property type="entry name" value="P-loop_NTPase"/>
</dbReference>
<evidence type="ECO:0000256" key="5">
    <source>
        <dbReference type="ARBA" id="ARBA00022741"/>
    </source>
</evidence>
<feature type="transmembrane region" description="Helical" evidence="9">
    <location>
        <begin position="275"/>
        <end position="294"/>
    </location>
</feature>
<evidence type="ECO:0000256" key="2">
    <source>
        <dbReference type="ARBA" id="ARBA00022448"/>
    </source>
</evidence>
<keyword evidence="5" id="KW-0547">Nucleotide-binding</keyword>
<dbReference type="InterPro" id="IPR003593">
    <property type="entry name" value="AAA+_ATPase"/>
</dbReference>
<keyword evidence="3" id="KW-1003">Cell membrane</keyword>
<evidence type="ECO:0000256" key="9">
    <source>
        <dbReference type="SAM" id="Phobius"/>
    </source>
</evidence>
<keyword evidence="13" id="KW-1185">Reference proteome</keyword>
<evidence type="ECO:0000256" key="1">
    <source>
        <dbReference type="ARBA" id="ARBA00004651"/>
    </source>
</evidence>
<dbReference type="Gene3D" id="3.40.50.300">
    <property type="entry name" value="P-loop containing nucleotide triphosphate hydrolases"/>
    <property type="match status" value="1"/>
</dbReference>
<dbReference type="InterPro" id="IPR011527">
    <property type="entry name" value="ABC1_TM_dom"/>
</dbReference>
<evidence type="ECO:0000256" key="4">
    <source>
        <dbReference type="ARBA" id="ARBA00022692"/>
    </source>
</evidence>
<feature type="transmembrane region" description="Helical" evidence="9">
    <location>
        <begin position="141"/>
        <end position="160"/>
    </location>
</feature>
<dbReference type="GO" id="GO:0015421">
    <property type="term" value="F:ABC-type oligopeptide transporter activity"/>
    <property type="evidence" value="ECO:0007669"/>
    <property type="project" value="TreeGrafter"/>
</dbReference>
<dbReference type="PANTHER" id="PTHR43394">
    <property type="entry name" value="ATP-DEPENDENT PERMEASE MDL1, MITOCHONDRIAL"/>
    <property type="match status" value="1"/>
</dbReference>
<feature type="transmembrane region" description="Helical" evidence="9">
    <location>
        <begin position="56"/>
        <end position="76"/>
    </location>
</feature>
<keyword evidence="4 9" id="KW-0812">Transmembrane</keyword>
<reference evidence="12 13" key="1">
    <citation type="submission" date="2020-02" db="EMBL/GenBank/DDBJ databases">
        <title>Albibacoteraceae fam. nov., the first described family within the subdivision 4 Verrucomicrobia.</title>
        <authorList>
            <person name="Xi F."/>
        </authorList>
    </citation>
    <scope>NUCLEOTIDE SEQUENCE [LARGE SCALE GENOMIC DNA]</scope>
    <source>
        <strain evidence="12 13">CK1056</strain>
    </source>
</reference>
<keyword evidence="2" id="KW-0813">Transport</keyword>
<dbReference type="Gene3D" id="1.20.1560.10">
    <property type="entry name" value="ABC transporter type 1, transmembrane domain"/>
    <property type="match status" value="1"/>
</dbReference>
<protein>
    <submittedName>
        <fullName evidence="12">ABC transporter ATP-binding protein</fullName>
    </submittedName>
</protein>
<dbReference type="InterPro" id="IPR036640">
    <property type="entry name" value="ABC1_TM_sf"/>
</dbReference>
<dbReference type="InterPro" id="IPR017871">
    <property type="entry name" value="ABC_transporter-like_CS"/>
</dbReference>
<dbReference type="EMBL" id="JAAGNX010000001">
    <property type="protein sequence ID" value="NDV61365.1"/>
    <property type="molecule type" value="Genomic_DNA"/>
</dbReference>
<evidence type="ECO:0000256" key="7">
    <source>
        <dbReference type="ARBA" id="ARBA00022989"/>
    </source>
</evidence>
<proteinExistence type="predicted"/>
<evidence type="ECO:0000256" key="3">
    <source>
        <dbReference type="ARBA" id="ARBA00022475"/>
    </source>
</evidence>
<evidence type="ECO:0000259" key="11">
    <source>
        <dbReference type="PROSITE" id="PS50929"/>
    </source>
</evidence>
<dbReference type="FunFam" id="3.40.50.300:FF:000221">
    <property type="entry name" value="Multidrug ABC transporter ATP-binding protein"/>
    <property type="match status" value="1"/>
</dbReference>
<keyword evidence="8 9" id="KW-0472">Membrane</keyword>
<dbReference type="RefSeq" id="WP_163962232.1">
    <property type="nucleotide sequence ID" value="NZ_JAAGNX010000001.1"/>
</dbReference>
<gene>
    <name evidence="12" type="ORF">G0Q06_02750</name>
</gene>
<comment type="caution">
    <text evidence="12">The sequence shown here is derived from an EMBL/GenBank/DDBJ whole genome shotgun (WGS) entry which is preliminary data.</text>
</comment>
<dbReference type="Pfam" id="PF00664">
    <property type="entry name" value="ABC_membrane"/>
    <property type="match status" value="1"/>
</dbReference>
<dbReference type="SMART" id="SM00382">
    <property type="entry name" value="AAA"/>
    <property type="match status" value="1"/>
</dbReference>
<dbReference type="GO" id="GO:0005524">
    <property type="term" value="F:ATP binding"/>
    <property type="evidence" value="ECO:0007669"/>
    <property type="project" value="UniProtKB-KW"/>
</dbReference>
<dbReference type="PROSITE" id="PS50929">
    <property type="entry name" value="ABC_TM1F"/>
    <property type="match status" value="1"/>
</dbReference>
<organism evidence="12 13">
    <name type="scientific">Oceanipulchritudo coccoides</name>
    <dbReference type="NCBI Taxonomy" id="2706888"/>
    <lineage>
        <taxon>Bacteria</taxon>
        <taxon>Pseudomonadati</taxon>
        <taxon>Verrucomicrobiota</taxon>
        <taxon>Opitutia</taxon>
        <taxon>Puniceicoccales</taxon>
        <taxon>Oceanipulchritudinaceae</taxon>
        <taxon>Oceanipulchritudo</taxon>
    </lineage>
</organism>
<dbReference type="InterPro" id="IPR003439">
    <property type="entry name" value="ABC_transporter-like_ATP-bd"/>
</dbReference>
<evidence type="ECO:0000256" key="6">
    <source>
        <dbReference type="ARBA" id="ARBA00022840"/>
    </source>
</evidence>
<dbReference type="SUPFAM" id="SSF52540">
    <property type="entry name" value="P-loop containing nucleoside triphosphate hydrolases"/>
    <property type="match status" value="1"/>
</dbReference>
<dbReference type="Pfam" id="PF00005">
    <property type="entry name" value="ABC_tran"/>
    <property type="match status" value="1"/>
</dbReference>
<evidence type="ECO:0000256" key="8">
    <source>
        <dbReference type="ARBA" id="ARBA00023136"/>
    </source>
</evidence>
<feature type="transmembrane region" description="Helical" evidence="9">
    <location>
        <begin position="247"/>
        <end position="269"/>
    </location>
</feature>
<dbReference type="PROSITE" id="PS50893">
    <property type="entry name" value="ABC_TRANSPORTER_2"/>
    <property type="match status" value="1"/>
</dbReference>
<name>A0A6B2M0Q9_9BACT</name>
<dbReference type="InterPro" id="IPR039421">
    <property type="entry name" value="Type_1_exporter"/>
</dbReference>
<sequence>MQYSRYFAIARNHRRLLVIGLCAGLVAGIASGFGVPFFVQRVFKNIFEDVETTYSLGYLIFVSSLLPGVFLVRGIAGYINQYFLQWTVQNVLLEVRQKLFEKLQILPIAYFERRQSGDLMAKLVGDTLQVQHAILLVARDAFVQPFTFLAGLGYLVYLAFEQKQMGFLIAMVVVAPLMVAPVSYVGRKLRRRSRSLQNTLGELTDVMAENLRGVVEVRSFNLQERERTRFTEKLKDYNRFAMKMAKYYHMTQPFMELLAVCMVSIAFIYSYQKGIGFSSFAAMGAALFFTVDAIKRVIKMLNGLQKTSGSFSRIETVLAEEETVRDVEEPTDLLNPVGNLQFENVHFSYHDSAESPDLHIDQLEIPHGTICALVGPSGAGKSTFAKLIPRFYDPQSGHIRFDGTDIRTLRKQDLRSCIAFVPQAPVLFNGTVRDNIHLARPSATADEVVDAARQAHAEEFILSLPNGYDSVVGENAVRLSGGQRQRLALARAFLKNAPVLILDEATSALDAESEIKIQDALKKLAKNRTILIIAHRFATISLADTVLLFEKGKIRCRGDFDTVMKDDLFRRLYEIQLGDPAQQASR</sequence>
<feature type="domain" description="ABC transmembrane type-1" evidence="11">
    <location>
        <begin position="19"/>
        <end position="306"/>
    </location>
</feature>
<evidence type="ECO:0000313" key="13">
    <source>
        <dbReference type="Proteomes" id="UP000478417"/>
    </source>
</evidence>
<feature type="transmembrane region" description="Helical" evidence="9">
    <location>
        <begin position="166"/>
        <end position="186"/>
    </location>
</feature>
<dbReference type="SUPFAM" id="SSF90123">
    <property type="entry name" value="ABC transporter transmembrane region"/>
    <property type="match status" value="1"/>
</dbReference>
<evidence type="ECO:0000259" key="10">
    <source>
        <dbReference type="PROSITE" id="PS50893"/>
    </source>
</evidence>
<dbReference type="PROSITE" id="PS00211">
    <property type="entry name" value="ABC_TRANSPORTER_1"/>
    <property type="match status" value="1"/>
</dbReference>
<dbReference type="AlphaFoldDB" id="A0A6B2M0Q9"/>
<dbReference type="Proteomes" id="UP000478417">
    <property type="component" value="Unassembled WGS sequence"/>
</dbReference>
<dbReference type="CDD" id="cd18552">
    <property type="entry name" value="ABC_6TM_MsbA_like"/>
    <property type="match status" value="1"/>
</dbReference>
<dbReference type="GO" id="GO:0005886">
    <property type="term" value="C:plasma membrane"/>
    <property type="evidence" value="ECO:0007669"/>
    <property type="project" value="UniProtKB-SubCell"/>
</dbReference>
<dbReference type="PANTHER" id="PTHR43394:SF1">
    <property type="entry name" value="ATP-BINDING CASSETTE SUB-FAMILY B MEMBER 10, MITOCHONDRIAL"/>
    <property type="match status" value="1"/>
</dbReference>
<evidence type="ECO:0000313" key="12">
    <source>
        <dbReference type="EMBL" id="NDV61365.1"/>
    </source>
</evidence>